<evidence type="ECO:0000259" key="2">
    <source>
        <dbReference type="Pfam" id="PF13240"/>
    </source>
</evidence>
<dbReference type="EMBL" id="JAROCA020000002">
    <property type="protein sequence ID" value="MDY0406782.1"/>
    <property type="molecule type" value="Genomic_DNA"/>
</dbReference>
<feature type="transmembrane region" description="Helical" evidence="1">
    <location>
        <begin position="42"/>
        <end position="61"/>
    </location>
</feature>
<dbReference type="RefSeq" id="WP_306067751.1">
    <property type="nucleotide sequence ID" value="NZ_JAROCA020000002.1"/>
</dbReference>
<feature type="transmembrane region" description="Helical" evidence="1">
    <location>
        <begin position="103"/>
        <end position="124"/>
    </location>
</feature>
<evidence type="ECO:0000313" key="3">
    <source>
        <dbReference type="EMBL" id="MDY0406782.1"/>
    </source>
</evidence>
<dbReference type="Proteomes" id="UP001228376">
    <property type="component" value="Unassembled WGS sequence"/>
</dbReference>
<keyword evidence="4" id="KW-1185">Reference proteome</keyword>
<evidence type="ECO:0000256" key="1">
    <source>
        <dbReference type="SAM" id="Phobius"/>
    </source>
</evidence>
<proteinExistence type="predicted"/>
<evidence type="ECO:0000313" key="4">
    <source>
        <dbReference type="Proteomes" id="UP001228376"/>
    </source>
</evidence>
<sequence length="140" mass="15647">MKCHKCGKEVSDTARYCEWCGTAIPQEKLSTTTTGQNDIHKLVTMLAYLGILFFLPLVVNPKSKAGAFHANQGLVLLIFSIAGQVVFKFLDIFLWYLWPLTNLLQGIYGLVMLVLMIIGMVNAYKEEQKPLPIIGGTRIL</sequence>
<keyword evidence="1" id="KW-0812">Transmembrane</keyword>
<reference evidence="3 4" key="1">
    <citation type="submission" date="2023-10" db="EMBL/GenBank/DDBJ databases">
        <title>179-bfca-hs.</title>
        <authorList>
            <person name="Miliotis G."/>
            <person name="Sengupta P."/>
            <person name="Hameed A."/>
            <person name="Chuvochina M."/>
            <person name="Mcdonagh F."/>
            <person name="Simpson A.C."/>
            <person name="Singh N.K."/>
            <person name="Rekha P.D."/>
            <person name="Raman K."/>
            <person name="Hugenholtz P."/>
            <person name="Venkateswaran K."/>
        </authorList>
    </citation>
    <scope>NUCLEOTIDE SEQUENCE [LARGE SCALE GENOMIC DNA]</scope>
    <source>
        <strain evidence="3 4">179-BFC-A-HS</strain>
    </source>
</reference>
<dbReference type="InterPro" id="IPR026870">
    <property type="entry name" value="Zinc_ribbon_dom"/>
</dbReference>
<protein>
    <submittedName>
        <fullName evidence="3">Zinc-ribbon domain-containing protein</fullName>
    </submittedName>
</protein>
<comment type="caution">
    <text evidence="3">The sequence shown here is derived from an EMBL/GenBank/DDBJ whole genome shotgun (WGS) entry which is preliminary data.</text>
</comment>
<accession>A0ABU5CLT8</accession>
<dbReference type="Pfam" id="PF13240">
    <property type="entry name" value="Zn_Ribbon_1"/>
    <property type="match status" value="1"/>
</dbReference>
<keyword evidence="1" id="KW-0472">Membrane</keyword>
<feature type="transmembrane region" description="Helical" evidence="1">
    <location>
        <begin position="73"/>
        <end position="97"/>
    </location>
</feature>
<name>A0ABU5CLT8_9BACI</name>
<keyword evidence="1" id="KW-1133">Transmembrane helix</keyword>
<feature type="domain" description="Zinc-ribbon" evidence="2">
    <location>
        <begin position="2"/>
        <end position="23"/>
    </location>
</feature>
<gene>
    <name evidence="3" type="ORF">P5G51_016725</name>
</gene>
<organism evidence="3 4">
    <name type="scientific">Tigheibacillus jepli</name>
    <dbReference type="NCBI Taxonomy" id="3035914"/>
    <lineage>
        <taxon>Bacteria</taxon>
        <taxon>Bacillati</taxon>
        <taxon>Bacillota</taxon>
        <taxon>Bacilli</taxon>
        <taxon>Bacillales</taxon>
        <taxon>Bacillaceae</taxon>
        <taxon>Tigheibacillus</taxon>
    </lineage>
</organism>